<dbReference type="Gene3D" id="4.10.240.10">
    <property type="entry name" value="Zn(2)-C6 fungal-type DNA-binding domain"/>
    <property type="match status" value="1"/>
</dbReference>
<evidence type="ECO:0000313" key="8">
    <source>
        <dbReference type="EMBL" id="CAK7229097.1"/>
    </source>
</evidence>
<dbReference type="InterPro" id="IPR036864">
    <property type="entry name" value="Zn2-C6_fun-type_DNA-bd_sf"/>
</dbReference>
<dbReference type="CDD" id="cd00067">
    <property type="entry name" value="GAL4"/>
    <property type="match status" value="1"/>
</dbReference>
<keyword evidence="9" id="KW-1185">Reference proteome</keyword>
<dbReference type="SMART" id="SM00066">
    <property type="entry name" value="GAL4"/>
    <property type="match status" value="1"/>
</dbReference>
<evidence type="ECO:0000256" key="1">
    <source>
        <dbReference type="ARBA" id="ARBA00004123"/>
    </source>
</evidence>
<keyword evidence="4" id="KW-0238">DNA-binding</keyword>
<accession>A0ABP0CBU1</accession>
<dbReference type="PANTHER" id="PTHR37534">
    <property type="entry name" value="TRANSCRIPTIONAL ACTIVATOR PROTEIN UGA3"/>
    <property type="match status" value="1"/>
</dbReference>
<gene>
    <name evidence="8" type="ORF">SEUCBS140593_007132</name>
</gene>
<evidence type="ECO:0000256" key="3">
    <source>
        <dbReference type="ARBA" id="ARBA00023015"/>
    </source>
</evidence>
<comment type="caution">
    <text evidence="8">The sequence shown here is derived from an EMBL/GenBank/DDBJ whole genome shotgun (WGS) entry which is preliminary data.</text>
</comment>
<dbReference type="InterPro" id="IPR021858">
    <property type="entry name" value="Fun_TF"/>
</dbReference>
<proteinExistence type="predicted"/>
<feature type="domain" description="Zn(2)-C6 fungal-type" evidence="7">
    <location>
        <begin position="44"/>
        <end position="74"/>
    </location>
</feature>
<dbReference type="Pfam" id="PF00172">
    <property type="entry name" value="Zn_clus"/>
    <property type="match status" value="1"/>
</dbReference>
<protein>
    <recommendedName>
        <fullName evidence="7">Zn(2)-C6 fungal-type domain-containing protein</fullName>
    </recommendedName>
</protein>
<evidence type="ECO:0000256" key="2">
    <source>
        <dbReference type="ARBA" id="ARBA00022833"/>
    </source>
</evidence>
<dbReference type="SUPFAM" id="SSF57701">
    <property type="entry name" value="Zn2/Cys6 DNA-binding domain"/>
    <property type="match status" value="1"/>
</dbReference>
<organism evidence="8 9">
    <name type="scientific">Sporothrix eucalyptigena</name>
    <dbReference type="NCBI Taxonomy" id="1812306"/>
    <lineage>
        <taxon>Eukaryota</taxon>
        <taxon>Fungi</taxon>
        <taxon>Dikarya</taxon>
        <taxon>Ascomycota</taxon>
        <taxon>Pezizomycotina</taxon>
        <taxon>Sordariomycetes</taxon>
        <taxon>Sordariomycetidae</taxon>
        <taxon>Ophiostomatales</taxon>
        <taxon>Ophiostomataceae</taxon>
        <taxon>Sporothrix</taxon>
    </lineage>
</organism>
<dbReference type="EMBL" id="CAWUHD010000084">
    <property type="protein sequence ID" value="CAK7229097.1"/>
    <property type="molecule type" value="Genomic_DNA"/>
</dbReference>
<dbReference type="PANTHER" id="PTHR37534:SF11">
    <property type="entry name" value="ZN(II)2CYS6 TRANSCRIPTION FACTOR (EUROFUNG)"/>
    <property type="match status" value="1"/>
</dbReference>
<reference evidence="8 9" key="1">
    <citation type="submission" date="2024-01" db="EMBL/GenBank/DDBJ databases">
        <authorList>
            <person name="Allen C."/>
            <person name="Tagirdzhanova G."/>
        </authorList>
    </citation>
    <scope>NUCLEOTIDE SEQUENCE [LARGE SCALE GENOMIC DNA]</scope>
</reference>
<comment type="subcellular location">
    <subcellularLocation>
        <location evidence="1">Nucleus</location>
    </subcellularLocation>
</comment>
<name>A0ABP0CBU1_9PEZI</name>
<evidence type="ECO:0000256" key="5">
    <source>
        <dbReference type="ARBA" id="ARBA00023163"/>
    </source>
</evidence>
<evidence type="ECO:0000256" key="6">
    <source>
        <dbReference type="ARBA" id="ARBA00023242"/>
    </source>
</evidence>
<dbReference type="Proteomes" id="UP001642482">
    <property type="component" value="Unassembled WGS sequence"/>
</dbReference>
<keyword evidence="2" id="KW-0862">Zinc</keyword>
<evidence type="ECO:0000256" key="4">
    <source>
        <dbReference type="ARBA" id="ARBA00023125"/>
    </source>
</evidence>
<evidence type="ECO:0000313" key="9">
    <source>
        <dbReference type="Proteomes" id="UP001642482"/>
    </source>
</evidence>
<sequence length="535" mass="60256">MISKFRVRFVEPHKQQPLSGADDAVFRTPHMLDQPNRRRKSRLACLECKTRHLKCDETFPACLRCQQRGVPCRSALRSAQWQIEVPGLTIQSQPSIVSAYVDHRRLQYWMEKASQVMVVDPNINPFSFDILKYFETSQSLICAVQSLSVAHENFFGPSSCEKVWEEQGKAMSLIQKELQESGQLPRGSLLAVLLIGLCSAWMYRQPGNELGVQHLSGARALLDILLAESGSEEDPFVQLALATYLGWDHAVAFLLPPGDQIPLESEKIWQCIMKMRNQYNATLGYAVEIIYLLGKVGRYCRAIFDGGLRDVDTEASLEEQLLQFTPADKDIVSQLVNDSFRKHGLIMLYRAIEASWTSTFSSLPTLDGLSFDSNEFSLDNDAFALGSDGFSLGSDGPLFGDTFSFDDDSFSLEDDSFSLEADLFSFKSPFNPNDSTIKQYAKDIIQNINDIPTGSHGHSLLALPMFCAASELTQSDTAQRQDVRERFRNLFSLTRLPVHMCVADLLETLWSMADSGRRVFWLSYVLQNSVYFTLC</sequence>
<dbReference type="InterPro" id="IPR001138">
    <property type="entry name" value="Zn2Cys6_DnaBD"/>
</dbReference>
<dbReference type="Pfam" id="PF11951">
    <property type="entry name" value="Fungal_trans_2"/>
    <property type="match status" value="2"/>
</dbReference>
<evidence type="ECO:0000259" key="7">
    <source>
        <dbReference type="PROSITE" id="PS50048"/>
    </source>
</evidence>
<dbReference type="PROSITE" id="PS50048">
    <property type="entry name" value="ZN2_CY6_FUNGAL_2"/>
    <property type="match status" value="1"/>
</dbReference>
<dbReference type="PROSITE" id="PS00463">
    <property type="entry name" value="ZN2_CY6_FUNGAL_1"/>
    <property type="match status" value="1"/>
</dbReference>
<keyword evidence="5" id="KW-0804">Transcription</keyword>
<keyword evidence="3" id="KW-0805">Transcription regulation</keyword>
<keyword evidence="6" id="KW-0539">Nucleus</keyword>